<dbReference type="OrthoDB" id="417891at2759"/>
<evidence type="ECO:0000313" key="3">
    <source>
        <dbReference type="Proteomes" id="UP000007879"/>
    </source>
</evidence>
<proteinExistence type="predicted"/>
<reference evidence="3" key="1">
    <citation type="journal article" date="2010" name="Nature">
        <title>The Amphimedon queenslandica genome and the evolution of animal complexity.</title>
        <authorList>
            <person name="Srivastava M."/>
            <person name="Simakov O."/>
            <person name="Chapman J."/>
            <person name="Fahey B."/>
            <person name="Gauthier M.E."/>
            <person name="Mitros T."/>
            <person name="Richards G.S."/>
            <person name="Conaco C."/>
            <person name="Dacre M."/>
            <person name="Hellsten U."/>
            <person name="Larroux C."/>
            <person name="Putnam N.H."/>
            <person name="Stanke M."/>
            <person name="Adamska M."/>
            <person name="Darling A."/>
            <person name="Degnan S.M."/>
            <person name="Oakley T.H."/>
            <person name="Plachetzki D.C."/>
            <person name="Zhai Y."/>
            <person name="Adamski M."/>
            <person name="Calcino A."/>
            <person name="Cummins S.F."/>
            <person name="Goodstein D.M."/>
            <person name="Harris C."/>
            <person name="Jackson D.J."/>
            <person name="Leys S.P."/>
            <person name="Shu S."/>
            <person name="Woodcroft B.J."/>
            <person name="Vervoort M."/>
            <person name="Kosik K.S."/>
            <person name="Manning G."/>
            <person name="Degnan B.M."/>
            <person name="Rokhsar D.S."/>
        </authorList>
    </citation>
    <scope>NUCLEOTIDE SEQUENCE [LARGE SCALE GENOMIC DNA]</scope>
</reference>
<dbReference type="eggNOG" id="KOG1208">
    <property type="taxonomic scope" value="Eukaryota"/>
</dbReference>
<protein>
    <recommendedName>
        <fullName evidence="4">Dehydrogenase/reductase SDR family member 12</fullName>
    </recommendedName>
</protein>
<dbReference type="EnsemblMetazoa" id="Aqu2.1.41020_001">
    <property type="protein sequence ID" value="Aqu2.1.41020_001"/>
    <property type="gene ID" value="Aqu2.1.41020"/>
</dbReference>
<sequence>MQHSNKCGYWHTAAILVTLVVSLVAIFLGLFTQPEDIMSLKALFAGGTVYRNIVWYTKGMKEFTRGGYETAARNFNDEDLDVDISNLSYMITGSNSGLGKCTALELAKRGATVHMVCRNETRGLKAKDEVINESGNEKVHLHLLDLSKPRDIVKFARDFVSSEKQLDVLVNNAGCMIHEYKLDENELETNFATNTLGTYILTTELLPSLSRSSSAQVVTVSSGGMYTEKLDPYDLNLAARQDKFDGTFAYGQNKRQQVVMSRLWAVKYPNIHFSSMHPGWAATVAVQTSMPDFSAKMGDKLRTPEQGADTITWLCIAARNLKLPSGLFFQDRTAVSEHLPLARSHSSDVEEATLMERLEQLKSKFLPSEDQPTEQLKLKSAF</sequence>
<dbReference type="PANTHER" id="PTHR44656:SF7">
    <property type="entry name" value="DEHYDROGENASE_REDUCTASE SDR FAMILY MEMBER 12"/>
    <property type="match status" value="1"/>
</dbReference>
<dbReference type="InterPro" id="IPR002347">
    <property type="entry name" value="SDR_fam"/>
</dbReference>
<organism evidence="2">
    <name type="scientific">Amphimedon queenslandica</name>
    <name type="common">Sponge</name>
    <dbReference type="NCBI Taxonomy" id="400682"/>
    <lineage>
        <taxon>Eukaryota</taxon>
        <taxon>Metazoa</taxon>
        <taxon>Porifera</taxon>
        <taxon>Demospongiae</taxon>
        <taxon>Heteroscleromorpha</taxon>
        <taxon>Haplosclerida</taxon>
        <taxon>Niphatidae</taxon>
        <taxon>Amphimedon</taxon>
    </lineage>
</organism>
<dbReference type="EnsemblMetazoa" id="XM_020008334.1">
    <property type="protein sequence ID" value="XP_019863893.1"/>
    <property type="gene ID" value="LOC100635136"/>
</dbReference>
<dbReference type="PANTHER" id="PTHR44656">
    <property type="entry name" value="DEHYDROGENASE/REDUCTASE SDR FAMILY MEMBER 12"/>
    <property type="match status" value="1"/>
</dbReference>
<keyword evidence="1" id="KW-1133">Transmembrane helix</keyword>
<dbReference type="InterPro" id="IPR052992">
    <property type="entry name" value="SDR_member_12"/>
</dbReference>
<keyword evidence="1" id="KW-0472">Membrane</keyword>
<dbReference type="PRINTS" id="PR00081">
    <property type="entry name" value="GDHRDH"/>
</dbReference>
<dbReference type="STRING" id="400682.A0A1X7VMF4"/>
<evidence type="ECO:0000313" key="2">
    <source>
        <dbReference type="EnsemblMetazoa" id="Aqu2.1.41020_001"/>
    </source>
</evidence>
<evidence type="ECO:0000256" key="1">
    <source>
        <dbReference type="SAM" id="Phobius"/>
    </source>
</evidence>
<dbReference type="SUPFAM" id="SSF51735">
    <property type="entry name" value="NAD(P)-binding Rossmann-fold domains"/>
    <property type="match status" value="1"/>
</dbReference>
<accession>A0A1X7VMF4</accession>
<gene>
    <name evidence="2" type="primary">100635136</name>
</gene>
<dbReference type="InterPro" id="IPR036291">
    <property type="entry name" value="NAD(P)-bd_dom_sf"/>
</dbReference>
<dbReference type="OMA" id="TYIMTTA"/>
<dbReference type="InParanoid" id="A0A1X7VMF4"/>
<keyword evidence="1" id="KW-0812">Transmembrane</keyword>
<reference evidence="2" key="2">
    <citation type="submission" date="2017-05" db="UniProtKB">
        <authorList>
            <consortium name="EnsemblMetazoa"/>
        </authorList>
    </citation>
    <scope>IDENTIFICATION</scope>
</reference>
<dbReference type="Gene3D" id="3.40.50.720">
    <property type="entry name" value="NAD(P)-binding Rossmann-like Domain"/>
    <property type="match status" value="1"/>
</dbReference>
<dbReference type="Pfam" id="PF00106">
    <property type="entry name" value="adh_short"/>
    <property type="match status" value="1"/>
</dbReference>
<dbReference type="AlphaFoldDB" id="A0A1X7VMF4"/>
<dbReference type="Proteomes" id="UP000007879">
    <property type="component" value="Unassembled WGS sequence"/>
</dbReference>
<keyword evidence="3" id="KW-1185">Reference proteome</keyword>
<feature type="transmembrane region" description="Helical" evidence="1">
    <location>
        <begin position="12"/>
        <end position="31"/>
    </location>
</feature>
<evidence type="ECO:0008006" key="4">
    <source>
        <dbReference type="Google" id="ProtNLM"/>
    </source>
</evidence>
<name>A0A1X7VMF4_AMPQE</name>